<reference evidence="2 3" key="1">
    <citation type="submission" date="2020-02" db="EMBL/GenBank/DDBJ databases">
        <title>Genome sequences of Thiorhodococcus mannitoliphagus and Thiorhodococcus minor, purple sulfur photosynthetic bacteria in the gammaproteobacterial family, Chromatiaceae.</title>
        <authorList>
            <person name="Aviles F.A."/>
            <person name="Meyer T.E."/>
            <person name="Kyndt J.A."/>
        </authorList>
    </citation>
    <scope>NUCLEOTIDE SEQUENCE [LARGE SCALE GENOMIC DNA]</scope>
    <source>
        <strain evidence="2 3">DSM 11518</strain>
    </source>
</reference>
<dbReference type="GO" id="GO:0007165">
    <property type="term" value="P:signal transduction"/>
    <property type="evidence" value="ECO:0007669"/>
    <property type="project" value="InterPro"/>
</dbReference>
<dbReference type="RefSeq" id="WP_164456058.1">
    <property type="nucleotide sequence ID" value="NZ_JAAIJQ010000119.1"/>
</dbReference>
<dbReference type="GO" id="GO:0005829">
    <property type="term" value="C:cytosol"/>
    <property type="evidence" value="ECO:0007669"/>
    <property type="project" value="TreeGrafter"/>
</dbReference>
<dbReference type="InterPro" id="IPR002545">
    <property type="entry name" value="CheW-lke_dom"/>
</dbReference>
<protein>
    <submittedName>
        <fullName evidence="2">Chemotaxis protein CheW</fullName>
    </submittedName>
</protein>
<dbReference type="Proteomes" id="UP000483379">
    <property type="component" value="Unassembled WGS sequence"/>
</dbReference>
<name>A0A6M0K531_9GAMM</name>
<dbReference type="Gene3D" id="2.40.50.180">
    <property type="entry name" value="CheA-289, Domain 4"/>
    <property type="match status" value="1"/>
</dbReference>
<dbReference type="InterPro" id="IPR039315">
    <property type="entry name" value="CheW"/>
</dbReference>
<feature type="domain" description="CheW-like" evidence="1">
    <location>
        <begin position="20"/>
        <end position="169"/>
    </location>
</feature>
<dbReference type="SUPFAM" id="SSF50341">
    <property type="entry name" value="CheW-like"/>
    <property type="match status" value="1"/>
</dbReference>
<proteinExistence type="predicted"/>
<sequence length="186" mass="20127">MKDLTTRLASGEPASGDDGASQYLTFRVADERYAIDILDVKEIIEVGRLTRVPMTPDHIRGVINLRGRVVAVVDLGARLGKGVSTLTKRSSIVLVEVASNEVEANGEQQLLGMLVDEVNEILEIAADHLQPAPDFGTEIRTDFIHAMGEVDEGFIILLDVNHVLSVDELARLGEMAAAATERPAEV</sequence>
<dbReference type="Gene3D" id="2.30.30.40">
    <property type="entry name" value="SH3 Domains"/>
    <property type="match status" value="1"/>
</dbReference>
<dbReference type="AlphaFoldDB" id="A0A6M0K531"/>
<dbReference type="PANTHER" id="PTHR22617">
    <property type="entry name" value="CHEMOTAXIS SENSOR HISTIDINE KINASE-RELATED"/>
    <property type="match status" value="1"/>
</dbReference>
<evidence type="ECO:0000259" key="1">
    <source>
        <dbReference type="PROSITE" id="PS50851"/>
    </source>
</evidence>
<organism evidence="2 3">
    <name type="scientific">Thiorhodococcus minor</name>
    <dbReference type="NCBI Taxonomy" id="57489"/>
    <lineage>
        <taxon>Bacteria</taxon>
        <taxon>Pseudomonadati</taxon>
        <taxon>Pseudomonadota</taxon>
        <taxon>Gammaproteobacteria</taxon>
        <taxon>Chromatiales</taxon>
        <taxon>Chromatiaceae</taxon>
        <taxon>Thiorhodococcus</taxon>
    </lineage>
</organism>
<evidence type="ECO:0000313" key="3">
    <source>
        <dbReference type="Proteomes" id="UP000483379"/>
    </source>
</evidence>
<dbReference type="Pfam" id="PF01584">
    <property type="entry name" value="CheW"/>
    <property type="match status" value="1"/>
</dbReference>
<dbReference type="InterPro" id="IPR036061">
    <property type="entry name" value="CheW-like_dom_sf"/>
</dbReference>
<dbReference type="PROSITE" id="PS50851">
    <property type="entry name" value="CHEW"/>
    <property type="match status" value="1"/>
</dbReference>
<dbReference type="EMBL" id="JAAIJQ010000119">
    <property type="protein sequence ID" value="NEV64878.1"/>
    <property type="molecule type" value="Genomic_DNA"/>
</dbReference>
<evidence type="ECO:0000313" key="2">
    <source>
        <dbReference type="EMBL" id="NEV64878.1"/>
    </source>
</evidence>
<comment type="caution">
    <text evidence="2">The sequence shown here is derived from an EMBL/GenBank/DDBJ whole genome shotgun (WGS) entry which is preliminary data.</text>
</comment>
<dbReference type="PANTHER" id="PTHR22617:SF41">
    <property type="entry name" value="CHEMOTAXIS SIGNAL TRANSDUCTION SYSTEM ADAPTOR PROTEIN CHEW"/>
    <property type="match status" value="1"/>
</dbReference>
<dbReference type="GO" id="GO:0006935">
    <property type="term" value="P:chemotaxis"/>
    <property type="evidence" value="ECO:0007669"/>
    <property type="project" value="InterPro"/>
</dbReference>
<accession>A0A6M0K531</accession>
<keyword evidence="3" id="KW-1185">Reference proteome</keyword>
<gene>
    <name evidence="2" type="ORF">G3446_23930</name>
</gene>
<dbReference type="CDD" id="cd00732">
    <property type="entry name" value="CheW"/>
    <property type="match status" value="1"/>
</dbReference>
<dbReference type="SMART" id="SM00260">
    <property type="entry name" value="CheW"/>
    <property type="match status" value="1"/>
</dbReference>